<organism evidence="2 3">
    <name type="scientific">Acutalibacter muris</name>
    <dbReference type="NCBI Taxonomy" id="1796620"/>
    <lineage>
        <taxon>Bacteria</taxon>
        <taxon>Bacillati</taxon>
        <taxon>Bacillota</taxon>
        <taxon>Clostridia</taxon>
        <taxon>Eubacteriales</taxon>
        <taxon>Acutalibacteraceae</taxon>
        <taxon>Acutalibacter</taxon>
    </lineage>
</organism>
<dbReference type="EMBL" id="CP021422">
    <property type="protein sequence ID" value="ASB41310.1"/>
    <property type="molecule type" value="Genomic_DNA"/>
</dbReference>
<dbReference type="Pfam" id="PF03432">
    <property type="entry name" value="Relaxase"/>
    <property type="match status" value="1"/>
</dbReference>
<protein>
    <recommendedName>
        <fullName evidence="1">MobA/VirD2-like nuclease domain-containing protein</fullName>
    </recommendedName>
</protein>
<reference evidence="3" key="1">
    <citation type="submission" date="2017-05" db="EMBL/GenBank/DDBJ databases">
        <title>Improved OligoMM genomes.</title>
        <authorList>
            <person name="Garzetti D."/>
        </authorList>
    </citation>
    <scope>NUCLEOTIDE SEQUENCE [LARGE SCALE GENOMIC DNA]</scope>
    <source>
        <strain evidence="3">KB18</strain>
    </source>
</reference>
<name>A0ABN5A3H5_9FIRM</name>
<gene>
    <name evidence="2" type="ORF">ADH66_11965</name>
</gene>
<dbReference type="InterPro" id="IPR005094">
    <property type="entry name" value="Endonuclease_MobA/VirD2"/>
</dbReference>
<proteinExistence type="predicted"/>
<feature type="domain" description="MobA/VirD2-like nuclease" evidence="1">
    <location>
        <begin position="19"/>
        <end position="153"/>
    </location>
</feature>
<evidence type="ECO:0000259" key="1">
    <source>
        <dbReference type="Pfam" id="PF03432"/>
    </source>
</evidence>
<evidence type="ECO:0000313" key="3">
    <source>
        <dbReference type="Proteomes" id="UP000196710"/>
    </source>
</evidence>
<dbReference type="Proteomes" id="UP000196710">
    <property type="component" value="Chromosome"/>
</dbReference>
<evidence type="ECO:0000313" key="2">
    <source>
        <dbReference type="EMBL" id="ASB41310.1"/>
    </source>
</evidence>
<accession>A0ABN5A3H5</accession>
<keyword evidence="3" id="KW-1185">Reference proteome</keyword>
<sequence>MAQTKIWKIDNHLARCVRYVMNPEKTQDGKLVSGVNLFIPPKDWQSPTNQMISTKLRFDKQGGRLAYHLEQGFKPGEVTPETAHQIGVELAKELFGDKYEVVVATHVDKEHIHNHILLNSVSFVDGRKFHQPNAMYYDRIRKASDRLCEKYGLSVIKEAKKSRYEDYPAQNHKEPQSSPTVHSVMYGDIDRAVEAAKDLEDFYRILTRMGYRIRREGKYPAISPEGHGFFRLYKFKEGYTEEDIRRRIAEKKVYREPKKVYGAWRNQEERRAYQKRYTGYYARRYDRRGLNYTYLHYRYMLISIRRQTYPYYPTVEQRKAVAKLEKYSREARLLVRNKIQTKEELCRYQSDLGERIHALHKERWYLKQDLQKCSDESERQVIQEKISEISRRLKPLYRERSLCRDIAERCSSVTAAVGREKEYAMRGMAHERGEGSWTTRQRQ</sequence>